<dbReference type="VEuPathDB" id="FungiDB:DD237_007971"/>
<dbReference type="EMBL" id="QLLG01000218">
    <property type="protein sequence ID" value="RMX66043.1"/>
    <property type="molecule type" value="Genomic_DNA"/>
</dbReference>
<accession>A0A3M6VIQ1</accession>
<organism evidence="1 2">
    <name type="scientific">Peronospora effusa</name>
    <dbReference type="NCBI Taxonomy" id="542832"/>
    <lineage>
        <taxon>Eukaryota</taxon>
        <taxon>Sar</taxon>
        <taxon>Stramenopiles</taxon>
        <taxon>Oomycota</taxon>
        <taxon>Peronosporomycetes</taxon>
        <taxon>Peronosporales</taxon>
        <taxon>Peronosporaceae</taxon>
        <taxon>Peronospora</taxon>
    </lineage>
</organism>
<proteinExistence type="predicted"/>
<comment type="caution">
    <text evidence="1">The sequence shown here is derived from an EMBL/GenBank/DDBJ whole genome shotgun (WGS) entry which is preliminary data.</text>
</comment>
<gene>
    <name evidence="1" type="ORF">DD238_003963</name>
</gene>
<reference evidence="1 2" key="1">
    <citation type="submission" date="2018-06" db="EMBL/GenBank/DDBJ databases">
        <title>Comparative genomics of downy mildews reveals potential adaptations to biotrophy.</title>
        <authorList>
            <person name="Fletcher K."/>
            <person name="Klosterman S.J."/>
            <person name="Derevnina L."/>
            <person name="Martin F."/>
            <person name="Koike S."/>
            <person name="Reyes Chin-Wo S."/>
            <person name="Mou B."/>
            <person name="Michelmore R."/>
        </authorList>
    </citation>
    <scope>NUCLEOTIDE SEQUENCE [LARGE SCALE GENOMIC DNA]</scope>
    <source>
        <strain evidence="1 2">R14</strain>
    </source>
</reference>
<evidence type="ECO:0000313" key="1">
    <source>
        <dbReference type="EMBL" id="RMX66043.1"/>
    </source>
</evidence>
<dbReference type="AlphaFoldDB" id="A0A3M6VIQ1"/>
<name>A0A3M6VIQ1_9STRA</name>
<sequence length="110" mass="12155">MLDKLDLVRQHGHVTVDSGSNNKTLFEAFDAKADVTFLSDQMHARDGLKVFGNVKEDEENVEKSYIMRIAAIVNNPDGAHVNISTVYGRIKSMAKHMIPVLSGKSSLLVQ</sequence>
<keyword evidence="2" id="KW-1185">Reference proteome</keyword>
<evidence type="ECO:0000313" key="2">
    <source>
        <dbReference type="Proteomes" id="UP000282087"/>
    </source>
</evidence>
<protein>
    <submittedName>
        <fullName evidence="1">Uncharacterized protein</fullName>
    </submittedName>
</protein>
<dbReference type="Proteomes" id="UP000282087">
    <property type="component" value="Unassembled WGS sequence"/>
</dbReference>